<dbReference type="Pfam" id="PF02481">
    <property type="entry name" value="DNA_processg_A"/>
    <property type="match status" value="1"/>
</dbReference>
<dbReference type="Gene3D" id="3.40.50.450">
    <property type="match status" value="1"/>
</dbReference>
<dbReference type="InterPro" id="IPR010994">
    <property type="entry name" value="RuvA_2-like"/>
</dbReference>
<dbReference type="Proteomes" id="UP001060919">
    <property type="component" value="Chromosome"/>
</dbReference>
<dbReference type="Gene3D" id="1.10.10.10">
    <property type="entry name" value="Winged helix-like DNA-binding domain superfamily/Winged helix DNA-binding domain"/>
    <property type="match status" value="1"/>
</dbReference>
<dbReference type="GO" id="GO:0009294">
    <property type="term" value="P:DNA-mediated transformation"/>
    <property type="evidence" value="ECO:0007669"/>
    <property type="project" value="InterPro"/>
</dbReference>
<dbReference type="InterPro" id="IPR036388">
    <property type="entry name" value="WH-like_DNA-bd_sf"/>
</dbReference>
<evidence type="ECO:0000256" key="1">
    <source>
        <dbReference type="ARBA" id="ARBA00006525"/>
    </source>
</evidence>
<name>A0A915YFQ2_9BACT</name>
<dbReference type="PANTHER" id="PTHR43022">
    <property type="entry name" value="PROTEIN SMF"/>
    <property type="match status" value="1"/>
</dbReference>
<accession>A0A915YFQ2</accession>
<proteinExistence type="inferred from homology"/>
<dbReference type="InterPro" id="IPR003488">
    <property type="entry name" value="DprA"/>
</dbReference>
<reference evidence="4" key="1">
    <citation type="submission" date="2022-09" db="EMBL/GenBank/DDBJ databases">
        <title>Aureispira anguillicida sp. nov., isolated from Leptocephalus of Japanese eel Anguilla japonica.</title>
        <authorList>
            <person name="Yuasa K."/>
            <person name="Mekata T."/>
            <person name="Ikunari K."/>
        </authorList>
    </citation>
    <scope>NUCLEOTIDE SEQUENCE</scope>
    <source>
        <strain evidence="4">EL160426</strain>
    </source>
</reference>
<feature type="domain" description="DprA winged helix" evidence="3">
    <location>
        <begin position="311"/>
        <end position="363"/>
    </location>
</feature>
<dbReference type="PANTHER" id="PTHR43022:SF1">
    <property type="entry name" value="PROTEIN SMF"/>
    <property type="match status" value="1"/>
</dbReference>
<gene>
    <name evidence="4" type="ORF">AsAng_0028990</name>
</gene>
<dbReference type="KEGG" id="aup:AsAng_0028990"/>
<dbReference type="InterPro" id="IPR041614">
    <property type="entry name" value="DprA_WH"/>
</dbReference>
<evidence type="ECO:0000259" key="3">
    <source>
        <dbReference type="Pfam" id="PF17782"/>
    </source>
</evidence>
<dbReference type="SUPFAM" id="SSF102405">
    <property type="entry name" value="MCP/YpsA-like"/>
    <property type="match status" value="1"/>
</dbReference>
<comment type="similarity">
    <text evidence="1">Belongs to the DprA/Smf family.</text>
</comment>
<dbReference type="Pfam" id="PF17782">
    <property type="entry name" value="WHD_DprA"/>
    <property type="match status" value="1"/>
</dbReference>
<protein>
    <submittedName>
        <fullName evidence="4">DNA-processing protein DprA</fullName>
    </submittedName>
</protein>
<dbReference type="AlphaFoldDB" id="A0A915YFQ2"/>
<evidence type="ECO:0000313" key="4">
    <source>
        <dbReference type="EMBL" id="BDS12184.1"/>
    </source>
</evidence>
<sequence>MNQPAAAQEELIYKIALHLVPNIGNKTALELLSYYGSAKAVFYKATSAELCQFQKIGLATAQQIITKKTLQRAEEEWEFAQKYKIRVLSQEMLDYPKRLKNCHDAPFLLYYKGNANLNAAKIVAIVGTRKPTKQGRLFCERLIQDLAGYNPLIVSGLAYGVDVTAHKKCLELQLPNIGVVAHGLDRIYPQLHKPIAQRMVDCGGILTEFKTQTEPLPQHFPMRNRIIAGMADAIVVIETANRGGSMITACIANEYNKDVFAVPGNVDAPLSKGCNHLIKTHRASLLESAEDIAYILRWEKQQAGRQKQLFAQLSAEERLIVDLMVGQEVHLEQLIQQTKISTSRIAALLLELELKGMVRALPGSHFRLS</sequence>
<evidence type="ECO:0000313" key="5">
    <source>
        <dbReference type="Proteomes" id="UP001060919"/>
    </source>
</evidence>
<dbReference type="RefSeq" id="WP_264793289.1">
    <property type="nucleotide sequence ID" value="NZ_AP026867.1"/>
</dbReference>
<dbReference type="EMBL" id="AP026867">
    <property type="protein sequence ID" value="BDS12184.1"/>
    <property type="molecule type" value="Genomic_DNA"/>
</dbReference>
<organism evidence="4 5">
    <name type="scientific">Aureispira anguillae</name>
    <dbReference type="NCBI Taxonomy" id="2864201"/>
    <lineage>
        <taxon>Bacteria</taxon>
        <taxon>Pseudomonadati</taxon>
        <taxon>Bacteroidota</taxon>
        <taxon>Saprospiria</taxon>
        <taxon>Saprospirales</taxon>
        <taxon>Saprospiraceae</taxon>
        <taxon>Aureispira</taxon>
    </lineage>
</organism>
<dbReference type="NCBIfam" id="TIGR00732">
    <property type="entry name" value="dprA"/>
    <property type="match status" value="1"/>
</dbReference>
<evidence type="ECO:0000259" key="2">
    <source>
        <dbReference type="Pfam" id="PF02481"/>
    </source>
</evidence>
<feature type="domain" description="Smf/DprA SLOG" evidence="2">
    <location>
        <begin position="92"/>
        <end position="293"/>
    </location>
</feature>
<dbReference type="SUPFAM" id="SSF47781">
    <property type="entry name" value="RuvA domain 2-like"/>
    <property type="match status" value="1"/>
</dbReference>
<dbReference type="InterPro" id="IPR057666">
    <property type="entry name" value="DrpA_SLOG"/>
</dbReference>
<keyword evidence="5" id="KW-1185">Reference proteome</keyword>